<dbReference type="Gene3D" id="1.10.30.50">
    <property type="match status" value="1"/>
</dbReference>
<dbReference type="OrthoDB" id="19159at10239"/>
<protein>
    <recommendedName>
        <fullName evidence="4">HNH endonuclease</fullName>
    </recommendedName>
</protein>
<keyword evidence="3" id="KW-1185">Reference proteome</keyword>
<sequence length="158" mass="18788">MCDNEGAKAPKPKKLSKKEQRQILKMKYGGRCAYCGEELGDRWHADHIKPVLRRSKVVYDENGRIARNDDGSWKYKVVGMHKPEHDILDNMNPACVQCNLYKSCMGLEYWRKCIRENFQKYIQRNMGLRAAKRFGLLSIHDQPVEFYFEKYEREHQEK</sequence>
<feature type="region of interest" description="Disordered" evidence="1">
    <location>
        <begin position="1"/>
        <end position="20"/>
    </location>
</feature>
<evidence type="ECO:0000313" key="3">
    <source>
        <dbReference type="Proteomes" id="UP000203896"/>
    </source>
</evidence>
<dbReference type="Proteomes" id="UP000203896">
    <property type="component" value="Segment"/>
</dbReference>
<reference evidence="2 3" key="1">
    <citation type="submission" date="2012-08" db="EMBL/GenBank/DDBJ databases">
        <title>Selection and characterization of a candidate therapeutic bacteriophage that lyses the German Escherichia coli O104:H4 outbreak strain.</title>
        <authorList>
            <person name="Merabishvilli M."/>
            <person name="De Vos D."/>
            <person name="Verbeken G."/>
            <person name="Kropinski A."/>
            <person name="Vandenheuvel D."/>
            <person name="Lavigne R."/>
            <person name="Wattiau P."/>
            <person name="Mast J."/>
            <person name="Ragimbeau C."/>
            <person name="Mossong J."/>
            <person name="Scheres J."/>
            <person name="Chanishvili N."/>
            <person name="Vaneechoutte M."/>
            <person name="Pirnay J.P."/>
        </authorList>
    </citation>
    <scope>NUCLEOTIDE SEQUENCE [LARGE SCALE GENOMIC DNA]</scope>
</reference>
<dbReference type="EMBL" id="HE978309">
    <property type="protein sequence ID" value="CEO90817.1"/>
    <property type="molecule type" value="Genomic_DNA"/>
</dbReference>
<evidence type="ECO:0000313" key="2">
    <source>
        <dbReference type="EMBL" id="CEO90817.1"/>
    </source>
</evidence>
<accession>A0A0B7MT02</accession>
<evidence type="ECO:0000256" key="1">
    <source>
        <dbReference type="SAM" id="MobiDB-lite"/>
    </source>
</evidence>
<gene>
    <name evidence="2" type="ORF">BN201_0214</name>
</gene>
<dbReference type="GeneID" id="23301248"/>
<dbReference type="KEGG" id="vg:23301248"/>
<name>A0A0B7MT02_9CAUD</name>
<dbReference type="RefSeq" id="YP_009118897.1">
    <property type="nucleotide sequence ID" value="NC_025425.1"/>
</dbReference>
<proteinExistence type="predicted"/>
<organism evidence="2 3">
    <name type="scientific">Enterobacteria phage GEC-3S</name>
    <dbReference type="NCBI Taxonomy" id="1222338"/>
    <lineage>
        <taxon>Viruses</taxon>
        <taxon>Duplodnaviria</taxon>
        <taxon>Heunggongvirae</taxon>
        <taxon>Uroviricota</taxon>
        <taxon>Caudoviricetes</taxon>
        <taxon>Pantevenvirales</taxon>
        <taxon>Straboviridae</taxon>
        <taxon>Krischvirus</taxon>
        <taxon>Krischvirus gec3s</taxon>
    </lineage>
</organism>
<evidence type="ECO:0008006" key="4">
    <source>
        <dbReference type="Google" id="ProtNLM"/>
    </source>
</evidence>